<keyword evidence="3" id="KW-1185">Reference proteome</keyword>
<feature type="transmembrane region" description="Helical" evidence="1">
    <location>
        <begin position="92"/>
        <end position="112"/>
    </location>
</feature>
<dbReference type="RefSeq" id="WP_377918106.1">
    <property type="nucleotide sequence ID" value="NZ_JBHRZT010000072.1"/>
</dbReference>
<dbReference type="InterPro" id="IPR018750">
    <property type="entry name" value="DUF2306_membrane"/>
</dbReference>
<accession>A0ABV8B880</accession>
<dbReference type="EMBL" id="JBHRZT010000072">
    <property type="protein sequence ID" value="MFC3885712.1"/>
    <property type="molecule type" value="Genomic_DNA"/>
</dbReference>
<dbReference type="Proteomes" id="UP001595752">
    <property type="component" value="Unassembled WGS sequence"/>
</dbReference>
<protein>
    <submittedName>
        <fullName evidence="2">DUF2306 domain-containing protein</fullName>
    </submittedName>
</protein>
<evidence type="ECO:0000313" key="3">
    <source>
        <dbReference type="Proteomes" id="UP001595752"/>
    </source>
</evidence>
<reference evidence="3" key="1">
    <citation type="journal article" date="2019" name="Int. J. Syst. Evol. Microbiol.">
        <title>The Global Catalogue of Microorganisms (GCM) 10K type strain sequencing project: providing services to taxonomists for standard genome sequencing and annotation.</title>
        <authorList>
            <consortium name="The Broad Institute Genomics Platform"/>
            <consortium name="The Broad Institute Genome Sequencing Center for Infectious Disease"/>
            <person name="Wu L."/>
            <person name="Ma J."/>
        </authorList>
    </citation>
    <scope>NUCLEOTIDE SEQUENCE [LARGE SCALE GENOMIC DNA]</scope>
    <source>
        <strain evidence="3">CCUG 61889</strain>
    </source>
</reference>
<feature type="transmembrane region" description="Helical" evidence="1">
    <location>
        <begin position="50"/>
        <end position="71"/>
    </location>
</feature>
<keyword evidence="1" id="KW-1133">Transmembrane helix</keyword>
<evidence type="ECO:0000256" key="1">
    <source>
        <dbReference type="SAM" id="Phobius"/>
    </source>
</evidence>
<comment type="caution">
    <text evidence="2">The sequence shown here is derived from an EMBL/GenBank/DDBJ whole genome shotgun (WGS) entry which is preliminary data.</text>
</comment>
<sequence>MTKRKMNFFVLLCYFIVIVFLVYIFSTYIFNSPRNAGAATEKRLIAHFPWAIWETFLYVHILTGAIALIIGPLQFLNQSRKNIQFHRTLGKIYVISIFISVPEGVYLAFYATGGIGSTFGFLLLDIIWFYTTFTALKRIKERDIIGHQEWMLRSYAATFVFVTFRLFMPIFVFAIGLGFKVGFPFAILTSIAVNLSIAEWYLRKKRKTIAGINPQSLHS</sequence>
<feature type="transmembrane region" description="Helical" evidence="1">
    <location>
        <begin position="7"/>
        <end position="30"/>
    </location>
</feature>
<keyword evidence="1" id="KW-0472">Membrane</keyword>
<gene>
    <name evidence="2" type="ORF">ACFOU2_20440</name>
</gene>
<keyword evidence="1" id="KW-0812">Transmembrane</keyword>
<feature type="transmembrane region" description="Helical" evidence="1">
    <location>
        <begin position="118"/>
        <end position="136"/>
    </location>
</feature>
<proteinExistence type="predicted"/>
<feature type="transmembrane region" description="Helical" evidence="1">
    <location>
        <begin position="156"/>
        <end position="177"/>
    </location>
</feature>
<name>A0ABV8B880_9BACI</name>
<dbReference type="Pfam" id="PF10067">
    <property type="entry name" value="DUF2306"/>
    <property type="match status" value="1"/>
</dbReference>
<feature type="transmembrane region" description="Helical" evidence="1">
    <location>
        <begin position="183"/>
        <end position="202"/>
    </location>
</feature>
<evidence type="ECO:0000313" key="2">
    <source>
        <dbReference type="EMBL" id="MFC3885712.1"/>
    </source>
</evidence>
<organism evidence="2 3">
    <name type="scientific">Bacillus songklensis</name>
    <dbReference type="NCBI Taxonomy" id="1069116"/>
    <lineage>
        <taxon>Bacteria</taxon>
        <taxon>Bacillati</taxon>
        <taxon>Bacillota</taxon>
        <taxon>Bacilli</taxon>
        <taxon>Bacillales</taxon>
        <taxon>Bacillaceae</taxon>
        <taxon>Bacillus</taxon>
    </lineage>
</organism>